<accession>A0A9Q0YC23</accession>
<dbReference type="PROSITE" id="PS50835">
    <property type="entry name" value="IG_LIKE"/>
    <property type="match status" value="1"/>
</dbReference>
<organism evidence="2 3">
    <name type="scientific">Holothuria leucospilota</name>
    <name type="common">Black long sea cucumber</name>
    <name type="synonym">Mertensiothuria leucospilota</name>
    <dbReference type="NCBI Taxonomy" id="206669"/>
    <lineage>
        <taxon>Eukaryota</taxon>
        <taxon>Metazoa</taxon>
        <taxon>Echinodermata</taxon>
        <taxon>Eleutherozoa</taxon>
        <taxon>Echinozoa</taxon>
        <taxon>Holothuroidea</taxon>
        <taxon>Aspidochirotacea</taxon>
        <taxon>Aspidochirotida</taxon>
        <taxon>Holothuriidae</taxon>
        <taxon>Holothuria</taxon>
    </lineage>
</organism>
<evidence type="ECO:0000313" key="2">
    <source>
        <dbReference type="EMBL" id="KAJ8018729.1"/>
    </source>
</evidence>
<dbReference type="Proteomes" id="UP001152320">
    <property type="component" value="Unassembled WGS sequence"/>
</dbReference>
<dbReference type="AlphaFoldDB" id="A0A9Q0YC23"/>
<dbReference type="InterPro" id="IPR036179">
    <property type="entry name" value="Ig-like_dom_sf"/>
</dbReference>
<feature type="domain" description="Ig-like" evidence="1">
    <location>
        <begin position="180"/>
        <end position="281"/>
    </location>
</feature>
<dbReference type="EMBL" id="JAIZAY010000211">
    <property type="protein sequence ID" value="KAJ8018729.1"/>
    <property type="molecule type" value="Genomic_DNA"/>
</dbReference>
<dbReference type="InterPro" id="IPR007110">
    <property type="entry name" value="Ig-like_dom"/>
</dbReference>
<dbReference type="SUPFAM" id="SSF48726">
    <property type="entry name" value="Immunoglobulin"/>
    <property type="match status" value="1"/>
</dbReference>
<proteinExistence type="predicted"/>
<reference evidence="2" key="1">
    <citation type="submission" date="2021-10" db="EMBL/GenBank/DDBJ databases">
        <title>Tropical sea cucumber genome reveals ecological adaptation and Cuvierian tubules defense mechanism.</title>
        <authorList>
            <person name="Chen T."/>
        </authorList>
    </citation>
    <scope>NUCLEOTIDE SEQUENCE</scope>
    <source>
        <strain evidence="2">Nanhai2018</strain>
        <tissue evidence="2">Muscle</tissue>
    </source>
</reference>
<evidence type="ECO:0000313" key="3">
    <source>
        <dbReference type="Proteomes" id="UP001152320"/>
    </source>
</evidence>
<sequence length="309" mass="34931">MIRTSLGDKLVETEHYMKQNGKLYSTYISTSDAFLYSSGISLLVCKTNNTFGVIEKDQSSVLVQNTNYDLTATPLITTYLAFNSSMELMCNDNEISFLVWKKSLDFGHYYHDVLSAIFIEELTVNVYLHSYAVGKDGSLIVSRVGLEHEGFYRCLYGDGTSDGIENYRVYVYVSPSPPHPMVAGCNKRQHCVLEKLEEGNLSCSVSGIRPEVQLEWKVHDSSETIEFIHQRLIVTENRESFDITLFSQYRVSTDDLPRKVTLICKTAGPGSEIFKEETSVALLISTSKRSYFIMVFVLLLGIDDYISLV</sequence>
<name>A0A9Q0YC23_HOLLE</name>
<comment type="caution">
    <text evidence="2">The sequence shown here is derived from an EMBL/GenBank/DDBJ whole genome shotgun (WGS) entry which is preliminary data.</text>
</comment>
<evidence type="ECO:0000259" key="1">
    <source>
        <dbReference type="PROSITE" id="PS50835"/>
    </source>
</evidence>
<keyword evidence="3" id="KW-1185">Reference proteome</keyword>
<gene>
    <name evidence="2" type="ORF">HOLleu_43124</name>
</gene>
<protein>
    <recommendedName>
        <fullName evidence="1">Ig-like domain-containing protein</fullName>
    </recommendedName>
</protein>